<organism evidence="2 3">
    <name type="scientific">Lentinula aciculospora</name>
    <dbReference type="NCBI Taxonomy" id="153920"/>
    <lineage>
        <taxon>Eukaryota</taxon>
        <taxon>Fungi</taxon>
        <taxon>Dikarya</taxon>
        <taxon>Basidiomycota</taxon>
        <taxon>Agaricomycotina</taxon>
        <taxon>Agaricomycetes</taxon>
        <taxon>Agaricomycetidae</taxon>
        <taxon>Agaricales</taxon>
        <taxon>Marasmiineae</taxon>
        <taxon>Omphalotaceae</taxon>
        <taxon>Lentinula</taxon>
    </lineage>
</organism>
<reference evidence="2" key="1">
    <citation type="submission" date="2022-08" db="EMBL/GenBank/DDBJ databases">
        <title>A Global Phylogenomic Analysis of the Shiitake Genus Lentinula.</title>
        <authorList>
            <consortium name="DOE Joint Genome Institute"/>
            <person name="Sierra-Patev S."/>
            <person name="Min B."/>
            <person name="Naranjo-Ortiz M."/>
            <person name="Looney B."/>
            <person name="Konkel Z."/>
            <person name="Slot J.C."/>
            <person name="Sakamoto Y."/>
            <person name="Steenwyk J.L."/>
            <person name="Rokas A."/>
            <person name="Carro J."/>
            <person name="Camarero S."/>
            <person name="Ferreira P."/>
            <person name="Molpeceres G."/>
            <person name="Ruiz-Duenas F.J."/>
            <person name="Serrano A."/>
            <person name="Henrissat B."/>
            <person name="Drula E."/>
            <person name="Hughes K.W."/>
            <person name="Mata J.L."/>
            <person name="Ishikawa N.K."/>
            <person name="Vargas-Isla R."/>
            <person name="Ushijima S."/>
            <person name="Smith C.A."/>
            <person name="Ahrendt S."/>
            <person name="Andreopoulos W."/>
            <person name="He G."/>
            <person name="Labutti K."/>
            <person name="Lipzen A."/>
            <person name="Ng V."/>
            <person name="Riley R."/>
            <person name="Sandor L."/>
            <person name="Barry K."/>
            <person name="Martinez A.T."/>
            <person name="Xiao Y."/>
            <person name="Gibbons J.G."/>
            <person name="Terashima K."/>
            <person name="Grigoriev I.V."/>
            <person name="Hibbett D.S."/>
        </authorList>
    </citation>
    <scope>NUCLEOTIDE SEQUENCE</scope>
    <source>
        <strain evidence="2">JLM2183</strain>
    </source>
</reference>
<evidence type="ECO:0000256" key="1">
    <source>
        <dbReference type="SAM" id="Phobius"/>
    </source>
</evidence>
<comment type="caution">
    <text evidence="2">The sequence shown here is derived from an EMBL/GenBank/DDBJ whole genome shotgun (WGS) entry which is preliminary data.</text>
</comment>
<gene>
    <name evidence="2" type="ORF">J3R30DRAFT_3507694</name>
</gene>
<accession>A0A9W9A605</accession>
<sequence>MSFFCIVWLYLIRNRAGDATLTHLLLYILLDMFFVPASGSCVRSVRTEFGLRQAPLNSIPQLLTPPLVFH</sequence>
<feature type="transmembrane region" description="Helical" evidence="1">
    <location>
        <begin position="26"/>
        <end position="45"/>
    </location>
</feature>
<name>A0A9W9A605_9AGAR</name>
<evidence type="ECO:0000313" key="3">
    <source>
        <dbReference type="Proteomes" id="UP001150266"/>
    </source>
</evidence>
<dbReference type="AlphaFoldDB" id="A0A9W9A605"/>
<proteinExistence type="predicted"/>
<keyword evidence="1" id="KW-0812">Transmembrane</keyword>
<keyword evidence="3" id="KW-1185">Reference proteome</keyword>
<protein>
    <submittedName>
        <fullName evidence="2">Uncharacterized protein</fullName>
    </submittedName>
</protein>
<evidence type="ECO:0000313" key="2">
    <source>
        <dbReference type="EMBL" id="KAJ4474339.1"/>
    </source>
</evidence>
<keyword evidence="1" id="KW-0472">Membrane</keyword>
<keyword evidence="1" id="KW-1133">Transmembrane helix</keyword>
<dbReference type="Proteomes" id="UP001150266">
    <property type="component" value="Unassembled WGS sequence"/>
</dbReference>
<dbReference type="EMBL" id="JAOTPV010000016">
    <property type="protein sequence ID" value="KAJ4474339.1"/>
    <property type="molecule type" value="Genomic_DNA"/>
</dbReference>